<keyword evidence="4 5" id="KW-0653">Protein transport</keyword>
<dbReference type="PIRSF" id="PIRSF005673">
    <property type="entry name" value="Importin_alpha"/>
    <property type="match status" value="1"/>
</dbReference>
<evidence type="ECO:0000313" key="7">
    <source>
        <dbReference type="EMBL" id="CAG9335010.1"/>
    </source>
</evidence>
<evidence type="ECO:0000256" key="3">
    <source>
        <dbReference type="ARBA" id="ARBA00022737"/>
    </source>
</evidence>
<dbReference type="InterPro" id="IPR011989">
    <property type="entry name" value="ARM-like"/>
</dbReference>
<dbReference type="EMBL" id="CAJZBQ010000060">
    <property type="protein sequence ID" value="CAG9335010.1"/>
    <property type="molecule type" value="Genomic_DNA"/>
</dbReference>
<name>A0AAU9KLR6_9CILI</name>
<dbReference type="GO" id="GO:0061608">
    <property type="term" value="F:nuclear import signal receptor activity"/>
    <property type="evidence" value="ECO:0007669"/>
    <property type="project" value="InterPro"/>
</dbReference>
<dbReference type="InterPro" id="IPR002652">
    <property type="entry name" value="Importin-a_IBB"/>
</dbReference>
<gene>
    <name evidence="7" type="ORF">BSTOLATCC_MIC62591</name>
</gene>
<dbReference type="InterPro" id="IPR024931">
    <property type="entry name" value="Importin_alpha"/>
</dbReference>
<dbReference type="SUPFAM" id="SSF48371">
    <property type="entry name" value="ARM repeat"/>
    <property type="match status" value="1"/>
</dbReference>
<reference evidence="7" key="1">
    <citation type="submission" date="2021-09" db="EMBL/GenBank/DDBJ databases">
        <authorList>
            <consortium name="AG Swart"/>
            <person name="Singh M."/>
            <person name="Singh A."/>
            <person name="Seah K."/>
            <person name="Emmerich C."/>
        </authorList>
    </citation>
    <scope>NUCLEOTIDE SEQUENCE</scope>
    <source>
        <strain evidence="7">ATCC30299</strain>
    </source>
</reference>
<sequence>MSERFQERNKAYLQSGDSELLQLKRAEHNVELRKSKRYEHARKKRLGLNDEPEPIYDEFYNPNFNAKAITDQNKPLEDIYSTLIAEYPENLKFEALQLARKNLSASKNPDISRHSQLGLFPVYMSYVNPNLPLPVQAEATWILVNLTNGEHRFIESLLKLGIVEACLSLVTYEHLEISENVFLTIGNIAGDFLGSREDLVAKGCLDVIINFLEATLITNPNHSIVKNLVWALSMLALSSKKYSIEQVERIISATRKVIGSQVVEIRLNCLWILFYITSGTAEMLQAVINYGLPQIVANLYLSNQTKEKYLVIKIIGNILGGDVLQAQAAIDANAIQLIKYAIQDDHQPVRKEGYWALSNLAAGTKEQIGYIFSYNLHELALNGLNDRDSSVRLDAVVTFFNLCVQFTYQEASILVGLGLVEKFKDIIRNDIDPRLLEYVVRACHGLLRAYNRDSLSCNGMVTIFDSTGLLDQLMKLEMHQNKNLSSAVKEILTRFFGVRNEDENHKIVEPTAHFEFS</sequence>
<organism evidence="7 8">
    <name type="scientific">Blepharisma stoltei</name>
    <dbReference type="NCBI Taxonomy" id="1481888"/>
    <lineage>
        <taxon>Eukaryota</taxon>
        <taxon>Sar</taxon>
        <taxon>Alveolata</taxon>
        <taxon>Ciliophora</taxon>
        <taxon>Postciliodesmatophora</taxon>
        <taxon>Heterotrichea</taxon>
        <taxon>Heterotrichida</taxon>
        <taxon>Blepharismidae</taxon>
        <taxon>Blepharisma</taxon>
    </lineage>
</organism>
<evidence type="ECO:0000256" key="2">
    <source>
        <dbReference type="ARBA" id="ARBA00022448"/>
    </source>
</evidence>
<evidence type="ECO:0000256" key="1">
    <source>
        <dbReference type="ARBA" id="ARBA00010394"/>
    </source>
</evidence>
<feature type="domain" description="IBB" evidence="6">
    <location>
        <begin position="8"/>
        <end position="82"/>
    </location>
</feature>
<keyword evidence="3" id="KW-0677">Repeat</keyword>
<dbReference type="GO" id="GO:0006606">
    <property type="term" value="P:protein import into nucleus"/>
    <property type="evidence" value="ECO:0007669"/>
    <property type="project" value="InterPro"/>
</dbReference>
<protein>
    <recommendedName>
        <fullName evidence="5">Importin subunit alpha</fullName>
    </recommendedName>
</protein>
<evidence type="ECO:0000313" key="8">
    <source>
        <dbReference type="Proteomes" id="UP001162131"/>
    </source>
</evidence>
<proteinExistence type="inferred from homology"/>
<evidence type="ECO:0000256" key="4">
    <source>
        <dbReference type="ARBA" id="ARBA00022927"/>
    </source>
</evidence>
<dbReference type="InterPro" id="IPR000225">
    <property type="entry name" value="Armadillo"/>
</dbReference>
<dbReference type="Gene3D" id="1.25.10.10">
    <property type="entry name" value="Leucine-rich Repeat Variant"/>
    <property type="match status" value="1"/>
</dbReference>
<evidence type="ECO:0000259" key="6">
    <source>
        <dbReference type="Pfam" id="PF01749"/>
    </source>
</evidence>
<accession>A0AAU9KLR6</accession>
<comment type="similarity">
    <text evidence="1 5">Belongs to the importin alpha family.</text>
</comment>
<dbReference type="Pfam" id="PF01749">
    <property type="entry name" value="IBB"/>
    <property type="match status" value="1"/>
</dbReference>
<keyword evidence="2 5" id="KW-0813">Transport</keyword>
<dbReference type="GO" id="GO:0005737">
    <property type="term" value="C:cytoplasm"/>
    <property type="evidence" value="ECO:0007669"/>
    <property type="project" value="InterPro"/>
</dbReference>
<comment type="caution">
    <text evidence="7">The sequence shown here is derived from an EMBL/GenBank/DDBJ whole genome shotgun (WGS) entry which is preliminary data.</text>
</comment>
<keyword evidence="8" id="KW-1185">Reference proteome</keyword>
<dbReference type="AlphaFoldDB" id="A0AAU9KLR6"/>
<dbReference type="InterPro" id="IPR016024">
    <property type="entry name" value="ARM-type_fold"/>
</dbReference>
<dbReference type="PANTHER" id="PTHR23316">
    <property type="entry name" value="IMPORTIN ALPHA"/>
    <property type="match status" value="1"/>
</dbReference>
<evidence type="ECO:0000256" key="5">
    <source>
        <dbReference type="PIRNR" id="PIRNR005673"/>
    </source>
</evidence>
<dbReference type="SMART" id="SM00185">
    <property type="entry name" value="ARM"/>
    <property type="match status" value="4"/>
</dbReference>
<dbReference type="Proteomes" id="UP001162131">
    <property type="component" value="Unassembled WGS sequence"/>
</dbReference>